<accession>A0A937XF12</accession>
<evidence type="ECO:0000256" key="1">
    <source>
        <dbReference type="ARBA" id="ARBA00022729"/>
    </source>
</evidence>
<dbReference type="Gene3D" id="2.60.40.1120">
    <property type="entry name" value="Carboxypeptidase-like, regulatory domain"/>
    <property type="match status" value="6"/>
</dbReference>
<dbReference type="Pfam" id="PF13620">
    <property type="entry name" value="CarboxypepD_reg"/>
    <property type="match status" value="6"/>
</dbReference>
<feature type="domain" description="FlgD/Vpr Ig-like" evidence="3">
    <location>
        <begin position="572"/>
        <end position="635"/>
    </location>
</feature>
<gene>
    <name evidence="4" type="ORF">FJY68_01310</name>
</gene>
<sequence length="648" mass="67714">MKSVLVLFAVLTLVAGTPALALTGICGKVTNAESGQPIAGAAVCTGHGGAYTDSTGHYLIQIQPGKYQVHASATGFKTKVYPESVVVEEGHVTDGINFALEPLGSEKGGISGKVTDAVTEEPIAGALIVARGPSGDGEAHSYACGGYQIAGLPPGRYRVTASATGYESSVYPESVTVVAGEITKNINFALQPTGGEKGGISGKVTNASNGEPIPGAVVFATGPKGSGEAHTCQQGGYLIENLPAGKYRVCAQAQGFKPKVYPESVLVVGGQITDGINFALEPVGGGYGAVAGTVTNKVNGKPIFGALVVAEGPRRGQANTNMEGNYYIGELPPGNYHVMASARGFKPAPPETVVVDSGQVTQHVDFALEPEEGERGRISGTVTDSATQEPIKNAELFAWGPRGQGHAKSDSNGYYLIQELRAGKYLVRACARGYYHQVYPESVHVQAGQITENINFALVAVESGGISGFVYEGVSQTEVSGVLVTASGAKGTGQAYTTTWGEYLIKGLAAGEYTLTVSASGYSGGTYFEPILVEDKVVASFVSPPVYRLLGVVETSRSVGTDRLSVTPNVFTHSTSIRWQTAESVPVDLRILDKTGRIVRLLARSALEPGTAVWDGRDDSGHKLSRGTYFVELRTQDRRLTGRAVLVN</sequence>
<evidence type="ECO:0000313" key="5">
    <source>
        <dbReference type="Proteomes" id="UP000779900"/>
    </source>
</evidence>
<proteinExistence type="predicted"/>
<protein>
    <recommendedName>
        <fullName evidence="3">FlgD/Vpr Ig-like domain-containing protein</fullName>
    </recommendedName>
</protein>
<reference evidence="4" key="1">
    <citation type="submission" date="2019-03" db="EMBL/GenBank/DDBJ databases">
        <title>Lake Tanganyika Metagenome-Assembled Genomes (MAGs).</title>
        <authorList>
            <person name="Tran P."/>
        </authorList>
    </citation>
    <scope>NUCLEOTIDE SEQUENCE</scope>
    <source>
        <strain evidence="4">K_DeepCast_150m_m2_040</strain>
    </source>
</reference>
<comment type="caution">
    <text evidence="4">The sequence shown here is derived from an EMBL/GenBank/DDBJ whole genome shotgun (WGS) entry which is preliminary data.</text>
</comment>
<dbReference type="PANTHER" id="PTHR23303:SF14">
    <property type="entry name" value="BOS COMPLEX SUBUNIT NOMO1-RELATED"/>
    <property type="match status" value="1"/>
</dbReference>
<feature type="chain" id="PRO_5036851814" description="FlgD/Vpr Ig-like domain-containing protein" evidence="2">
    <location>
        <begin position="22"/>
        <end position="648"/>
    </location>
</feature>
<evidence type="ECO:0000313" key="4">
    <source>
        <dbReference type="EMBL" id="MBM3330471.1"/>
    </source>
</evidence>
<evidence type="ECO:0000256" key="2">
    <source>
        <dbReference type="SAM" id="SignalP"/>
    </source>
</evidence>
<dbReference type="PANTHER" id="PTHR23303">
    <property type="entry name" value="CARBOXYPEPTIDASE REGULATORY REGION-CONTAINING"/>
    <property type="match status" value="1"/>
</dbReference>
<dbReference type="EMBL" id="VGIR01000004">
    <property type="protein sequence ID" value="MBM3330471.1"/>
    <property type="molecule type" value="Genomic_DNA"/>
</dbReference>
<feature type="signal peptide" evidence="2">
    <location>
        <begin position="1"/>
        <end position="21"/>
    </location>
</feature>
<name>A0A937XF12_UNCW3</name>
<keyword evidence="1 2" id="KW-0732">Signal</keyword>
<dbReference type="Gene3D" id="2.60.40.4070">
    <property type="match status" value="1"/>
</dbReference>
<evidence type="ECO:0000259" key="3">
    <source>
        <dbReference type="Pfam" id="PF13860"/>
    </source>
</evidence>
<organism evidence="4 5">
    <name type="scientific">candidate division WOR-3 bacterium</name>
    <dbReference type="NCBI Taxonomy" id="2052148"/>
    <lineage>
        <taxon>Bacteria</taxon>
        <taxon>Bacteria division WOR-3</taxon>
    </lineage>
</organism>
<dbReference type="InterPro" id="IPR008969">
    <property type="entry name" value="CarboxyPept-like_regulatory"/>
</dbReference>
<dbReference type="InterPro" id="IPR051417">
    <property type="entry name" value="SDr/BOS_complex"/>
</dbReference>
<dbReference type="InterPro" id="IPR025965">
    <property type="entry name" value="FlgD/Vpr_Ig-like"/>
</dbReference>
<dbReference type="Proteomes" id="UP000779900">
    <property type="component" value="Unassembled WGS sequence"/>
</dbReference>
<dbReference type="SUPFAM" id="SSF49464">
    <property type="entry name" value="Carboxypeptidase regulatory domain-like"/>
    <property type="match status" value="6"/>
</dbReference>
<dbReference type="AlphaFoldDB" id="A0A937XF12"/>
<dbReference type="Pfam" id="PF13860">
    <property type="entry name" value="FlgD_ig"/>
    <property type="match status" value="1"/>
</dbReference>